<accession>V4MLC4</accession>
<name>V4MLC4_EUTSA</name>
<organism evidence="2 3">
    <name type="scientific">Eutrema salsugineum</name>
    <name type="common">Saltwater cress</name>
    <name type="synonym">Sisymbrium salsugineum</name>
    <dbReference type="NCBI Taxonomy" id="72664"/>
    <lineage>
        <taxon>Eukaryota</taxon>
        <taxon>Viridiplantae</taxon>
        <taxon>Streptophyta</taxon>
        <taxon>Embryophyta</taxon>
        <taxon>Tracheophyta</taxon>
        <taxon>Spermatophyta</taxon>
        <taxon>Magnoliopsida</taxon>
        <taxon>eudicotyledons</taxon>
        <taxon>Gunneridae</taxon>
        <taxon>Pentapetalae</taxon>
        <taxon>rosids</taxon>
        <taxon>malvids</taxon>
        <taxon>Brassicales</taxon>
        <taxon>Brassicaceae</taxon>
        <taxon>Eutremeae</taxon>
        <taxon>Eutrema</taxon>
    </lineage>
</organism>
<evidence type="ECO:0000313" key="3">
    <source>
        <dbReference type="Proteomes" id="UP000030689"/>
    </source>
</evidence>
<keyword evidence="3" id="KW-1185">Reference proteome</keyword>
<dbReference type="eggNOG" id="KOG1870">
    <property type="taxonomic scope" value="Eukaryota"/>
</dbReference>
<dbReference type="AlphaFoldDB" id="V4MLC4"/>
<feature type="domain" description="UBP8/5-like ubiquitin-like" evidence="1">
    <location>
        <begin position="163"/>
        <end position="194"/>
    </location>
</feature>
<sequence length="195" mass="22079">MERESETRRYSNLSFRWWKDAQDSMSSKLVEKREILYTATTGSSYGGPMKLNNNIFNSDILFDLRRKGDALQNGETGEASVSSRDFALKFVLGYVTKLQIIVTMEGLLYSRNIVGNCCIYASVSCTLYHLKNRRHYDDKNTERGVKSFSAGGVDRGDVYPVQLKLSVLEETNSLADNSVECFSRACKIFSLDSEQ</sequence>
<evidence type="ECO:0000259" key="1">
    <source>
        <dbReference type="Pfam" id="PF25242"/>
    </source>
</evidence>
<proteinExistence type="predicted"/>
<dbReference type="STRING" id="72664.V4MLC4"/>
<dbReference type="Proteomes" id="UP000030689">
    <property type="component" value="Unassembled WGS sequence"/>
</dbReference>
<dbReference type="Gramene" id="ESQ56347">
    <property type="protein sequence ID" value="ESQ56347"/>
    <property type="gene ID" value="EUTSA_v10027354mg"/>
</dbReference>
<evidence type="ECO:0000313" key="2">
    <source>
        <dbReference type="EMBL" id="ESQ56347.1"/>
    </source>
</evidence>
<dbReference type="Pfam" id="PF25242">
    <property type="entry name" value="Ubiquitin_UBP8"/>
    <property type="match status" value="1"/>
</dbReference>
<reference evidence="2 3" key="1">
    <citation type="journal article" date="2013" name="Front. Plant Sci.">
        <title>The Reference Genome of the Halophytic Plant Eutrema salsugineum.</title>
        <authorList>
            <person name="Yang R."/>
            <person name="Jarvis D.E."/>
            <person name="Chen H."/>
            <person name="Beilstein M.A."/>
            <person name="Grimwood J."/>
            <person name="Jenkins J."/>
            <person name="Shu S."/>
            <person name="Prochnik S."/>
            <person name="Xin M."/>
            <person name="Ma C."/>
            <person name="Schmutz J."/>
            <person name="Wing R.A."/>
            <person name="Mitchell-Olds T."/>
            <person name="Schumaker K.S."/>
            <person name="Wang X."/>
        </authorList>
    </citation>
    <scope>NUCLEOTIDE SEQUENCE [LARGE SCALE GENOMIC DNA]</scope>
</reference>
<protein>
    <recommendedName>
        <fullName evidence="1">UBP8/5-like ubiquitin-like domain-containing protein</fullName>
    </recommendedName>
</protein>
<feature type="non-terminal residue" evidence="2">
    <location>
        <position position="195"/>
    </location>
</feature>
<dbReference type="EMBL" id="KI517384">
    <property type="protein sequence ID" value="ESQ56347.1"/>
    <property type="molecule type" value="Genomic_DNA"/>
</dbReference>
<dbReference type="KEGG" id="eus:EUTSA_v10027354mg"/>
<dbReference type="OMA" id="ADNSVEC"/>
<dbReference type="InterPro" id="IPR057372">
    <property type="entry name" value="Ubiquitin_UBP8/5"/>
</dbReference>
<gene>
    <name evidence="2" type="ORF">EUTSA_v10027354mg</name>
</gene>